<dbReference type="InterPro" id="IPR001254">
    <property type="entry name" value="Trypsin_dom"/>
</dbReference>
<dbReference type="InterPro" id="IPR051333">
    <property type="entry name" value="CLIP_Serine_Protease"/>
</dbReference>
<feature type="domain" description="Peptidase S1" evidence="2">
    <location>
        <begin position="39"/>
        <end position="281"/>
    </location>
</feature>
<dbReference type="PANTHER" id="PTHR24260:SF136">
    <property type="entry name" value="GH08193P-RELATED"/>
    <property type="match status" value="1"/>
</dbReference>
<gene>
    <name evidence="3" type="ORF">RUM44_009555</name>
</gene>
<accession>A0ABR1ATA4</accession>
<dbReference type="InterPro" id="IPR001314">
    <property type="entry name" value="Peptidase_S1A"/>
</dbReference>
<dbReference type="Proteomes" id="UP001359485">
    <property type="component" value="Unassembled WGS sequence"/>
</dbReference>
<proteinExistence type="predicted"/>
<name>A0ABR1ATA4_POLSC</name>
<dbReference type="Gene3D" id="2.40.10.10">
    <property type="entry name" value="Trypsin-like serine proteases"/>
    <property type="match status" value="1"/>
</dbReference>
<dbReference type="SMART" id="SM00020">
    <property type="entry name" value="Tryp_SPc"/>
    <property type="match status" value="1"/>
</dbReference>
<evidence type="ECO:0000313" key="3">
    <source>
        <dbReference type="EMBL" id="KAK6627078.1"/>
    </source>
</evidence>
<dbReference type="InterPro" id="IPR009003">
    <property type="entry name" value="Peptidase_S1_PA"/>
</dbReference>
<reference evidence="3 4" key="1">
    <citation type="submission" date="2023-09" db="EMBL/GenBank/DDBJ databases">
        <title>Genomes of two closely related lineages of the louse Polyplax serrata with different host specificities.</title>
        <authorList>
            <person name="Martinu J."/>
            <person name="Tarabai H."/>
            <person name="Stefka J."/>
            <person name="Hypsa V."/>
        </authorList>
    </citation>
    <scope>NUCLEOTIDE SEQUENCE [LARGE SCALE GENOMIC DNA]</scope>
    <source>
        <strain evidence="3">98ZLc_SE</strain>
    </source>
</reference>
<dbReference type="EMBL" id="JAWJWF010000045">
    <property type="protein sequence ID" value="KAK6627078.1"/>
    <property type="molecule type" value="Genomic_DNA"/>
</dbReference>
<keyword evidence="4" id="KW-1185">Reference proteome</keyword>
<dbReference type="PROSITE" id="PS50240">
    <property type="entry name" value="TRYPSIN_DOM"/>
    <property type="match status" value="1"/>
</dbReference>
<feature type="chain" id="PRO_5046852732" description="Peptidase S1 domain-containing protein" evidence="1">
    <location>
        <begin position="18"/>
        <end position="306"/>
    </location>
</feature>
<keyword evidence="1" id="KW-0732">Signal</keyword>
<feature type="signal peptide" evidence="1">
    <location>
        <begin position="1"/>
        <end position="17"/>
    </location>
</feature>
<comment type="caution">
    <text evidence="3">The sequence shown here is derived from an EMBL/GenBank/DDBJ whole genome shotgun (WGS) entry which is preliminary data.</text>
</comment>
<protein>
    <recommendedName>
        <fullName evidence="2">Peptidase S1 domain-containing protein</fullName>
    </recommendedName>
</protein>
<dbReference type="Pfam" id="PF00089">
    <property type="entry name" value="Trypsin"/>
    <property type="match status" value="1"/>
</dbReference>
<organism evidence="3 4">
    <name type="scientific">Polyplax serrata</name>
    <name type="common">Common mouse louse</name>
    <dbReference type="NCBI Taxonomy" id="468196"/>
    <lineage>
        <taxon>Eukaryota</taxon>
        <taxon>Metazoa</taxon>
        <taxon>Ecdysozoa</taxon>
        <taxon>Arthropoda</taxon>
        <taxon>Hexapoda</taxon>
        <taxon>Insecta</taxon>
        <taxon>Pterygota</taxon>
        <taxon>Neoptera</taxon>
        <taxon>Paraneoptera</taxon>
        <taxon>Psocodea</taxon>
        <taxon>Troctomorpha</taxon>
        <taxon>Phthiraptera</taxon>
        <taxon>Anoplura</taxon>
        <taxon>Polyplacidae</taxon>
        <taxon>Polyplax</taxon>
    </lineage>
</organism>
<dbReference type="InterPro" id="IPR043504">
    <property type="entry name" value="Peptidase_S1_PA_chymotrypsin"/>
</dbReference>
<sequence>MKVTLLLCLVCLSSVLGGDELPQEPGKTSSESLSISSRIYGGRQAEDGQFPYMVMVLMRTGKNDMQRCSASRVANDWVLIAAKCVPEGVTEKDLILVAGKAKLDDYINVRLTIPFDAAVDDNIFNTEERRAKNVYRHPNYTDGQNHDNIALIELKTPFTDKVPLLKISPDKKDRQDNCTILGWGVADNSNDVALRYAVGEKAVTPSVGCASKINGSFYCLEDATKGICLGDTGGPLICDGMAWGVASHFTPESVLVGCGRNSEQYYTEIYPYISWLDKYLTNSSSALTLSGTVLFTIFMCWFVNTF</sequence>
<evidence type="ECO:0000256" key="1">
    <source>
        <dbReference type="SAM" id="SignalP"/>
    </source>
</evidence>
<dbReference type="PRINTS" id="PR00722">
    <property type="entry name" value="CHYMOTRYPSIN"/>
</dbReference>
<dbReference type="SUPFAM" id="SSF50494">
    <property type="entry name" value="Trypsin-like serine proteases"/>
    <property type="match status" value="1"/>
</dbReference>
<evidence type="ECO:0000313" key="4">
    <source>
        <dbReference type="Proteomes" id="UP001359485"/>
    </source>
</evidence>
<evidence type="ECO:0000259" key="2">
    <source>
        <dbReference type="PROSITE" id="PS50240"/>
    </source>
</evidence>
<dbReference type="PANTHER" id="PTHR24260">
    <property type="match status" value="1"/>
</dbReference>